<gene>
    <name evidence="13" type="ORF">RJ53_00285</name>
</gene>
<comment type="subcellular location">
    <subcellularLocation>
        <location evidence="1">Cytoplasm</location>
    </subcellularLocation>
</comment>
<reference evidence="13" key="1">
    <citation type="submission" date="2014-12" db="EMBL/GenBank/DDBJ databases">
        <authorList>
            <person name="Huang H.-H."/>
            <person name="Chen S.-C."/>
            <person name="Lai M.-C."/>
        </authorList>
    </citation>
    <scope>NUCLEOTIDE SEQUENCE</scope>
    <source>
        <strain evidence="13">K1F9705b</strain>
    </source>
</reference>
<evidence type="ECO:0000259" key="12">
    <source>
        <dbReference type="PROSITE" id="PS51163"/>
    </source>
</evidence>
<dbReference type="GO" id="GO:0005737">
    <property type="term" value="C:cytoplasm"/>
    <property type="evidence" value="ECO:0007669"/>
    <property type="project" value="UniProtKB-SubCell"/>
</dbReference>
<dbReference type="Proteomes" id="UP000730161">
    <property type="component" value="Unassembled WGS sequence"/>
</dbReference>
<evidence type="ECO:0000256" key="1">
    <source>
        <dbReference type="ARBA" id="ARBA00004496"/>
    </source>
</evidence>
<keyword evidence="5" id="KW-0808">Transferase</keyword>
<evidence type="ECO:0000256" key="9">
    <source>
        <dbReference type="ARBA" id="ARBA00022840"/>
    </source>
</evidence>
<accession>A0A8J7W4F7</accession>
<dbReference type="GO" id="GO:0000049">
    <property type="term" value="F:tRNA binding"/>
    <property type="evidence" value="ECO:0007669"/>
    <property type="project" value="TreeGrafter"/>
</dbReference>
<evidence type="ECO:0000256" key="8">
    <source>
        <dbReference type="ARBA" id="ARBA00022741"/>
    </source>
</evidence>
<keyword evidence="4" id="KW-0963">Cytoplasm</keyword>
<dbReference type="PROSITE" id="PS51163">
    <property type="entry name" value="YRDC"/>
    <property type="match status" value="1"/>
</dbReference>
<keyword evidence="6" id="KW-0819">tRNA processing</keyword>
<dbReference type="AlphaFoldDB" id="A0A8J7W4F7"/>
<dbReference type="GO" id="GO:0003725">
    <property type="term" value="F:double-stranded RNA binding"/>
    <property type="evidence" value="ECO:0007669"/>
    <property type="project" value="InterPro"/>
</dbReference>
<evidence type="ECO:0000256" key="2">
    <source>
        <dbReference type="ARBA" id="ARBA00007663"/>
    </source>
</evidence>
<dbReference type="Pfam" id="PF01300">
    <property type="entry name" value="Sua5_yciO_yrdC"/>
    <property type="match status" value="1"/>
</dbReference>
<keyword evidence="7" id="KW-0548">Nucleotidyltransferase</keyword>
<evidence type="ECO:0000256" key="6">
    <source>
        <dbReference type="ARBA" id="ARBA00022694"/>
    </source>
</evidence>
<dbReference type="RefSeq" id="WP_211529610.1">
    <property type="nucleotide sequence ID" value="NZ_JWHL01000001.1"/>
</dbReference>
<proteinExistence type="inferred from homology"/>
<sequence>MDDIIQRAVSVLRRDGIIVYPTDTIYGLGGDAFSDIAIERVYEAKNRLRGKPISIAISDIEMLACVAYIDKKEMGFINRFLPGPVTVILEAKKCVPDELTGGTGKIGIRWPDHKIALTIIRELDAPITATSANISGEISPRRISEVNVRNDLVVDGGELPGTPSTVVDLHSKEIIRPGSQLDEIVDYLIRMG</sequence>
<comment type="caution">
    <text evidence="13">The sequence shown here is derived from an EMBL/GenBank/DDBJ whole genome shotgun (WGS) entry which is preliminary data.</text>
</comment>
<dbReference type="NCBIfam" id="TIGR00057">
    <property type="entry name" value="L-threonylcarbamoyladenylate synthase"/>
    <property type="match status" value="1"/>
</dbReference>
<dbReference type="InterPro" id="IPR017945">
    <property type="entry name" value="DHBP_synth_RibB-like_a/b_dom"/>
</dbReference>
<evidence type="ECO:0000313" key="13">
    <source>
        <dbReference type="EMBL" id="MBR1368011.1"/>
    </source>
</evidence>
<keyword evidence="8" id="KW-0547">Nucleotide-binding</keyword>
<dbReference type="EMBL" id="JWHL01000001">
    <property type="protein sequence ID" value="MBR1368011.1"/>
    <property type="molecule type" value="Genomic_DNA"/>
</dbReference>
<dbReference type="InterPro" id="IPR050156">
    <property type="entry name" value="TC-AMP_synthase_SUA5"/>
</dbReference>
<evidence type="ECO:0000256" key="10">
    <source>
        <dbReference type="ARBA" id="ARBA00029774"/>
    </source>
</evidence>
<dbReference type="GO" id="GO:0061710">
    <property type="term" value="F:L-threonylcarbamoyladenylate synthase"/>
    <property type="evidence" value="ECO:0007669"/>
    <property type="project" value="UniProtKB-EC"/>
</dbReference>
<dbReference type="GO" id="GO:0008033">
    <property type="term" value="P:tRNA processing"/>
    <property type="evidence" value="ECO:0007669"/>
    <property type="project" value="UniProtKB-KW"/>
</dbReference>
<keyword evidence="14" id="KW-1185">Reference proteome</keyword>
<dbReference type="EC" id="2.7.7.87" evidence="3"/>
<comment type="catalytic activity">
    <reaction evidence="11">
        <text>L-threonine + hydrogencarbonate + ATP = L-threonylcarbamoyladenylate + diphosphate + H2O</text>
        <dbReference type="Rhea" id="RHEA:36407"/>
        <dbReference type="ChEBI" id="CHEBI:15377"/>
        <dbReference type="ChEBI" id="CHEBI:17544"/>
        <dbReference type="ChEBI" id="CHEBI:30616"/>
        <dbReference type="ChEBI" id="CHEBI:33019"/>
        <dbReference type="ChEBI" id="CHEBI:57926"/>
        <dbReference type="ChEBI" id="CHEBI:73682"/>
        <dbReference type="EC" id="2.7.7.87"/>
    </reaction>
</comment>
<keyword evidence="9" id="KW-0067">ATP-binding</keyword>
<evidence type="ECO:0000256" key="7">
    <source>
        <dbReference type="ARBA" id="ARBA00022695"/>
    </source>
</evidence>
<evidence type="ECO:0000256" key="5">
    <source>
        <dbReference type="ARBA" id="ARBA00022679"/>
    </source>
</evidence>
<dbReference type="SUPFAM" id="SSF55821">
    <property type="entry name" value="YrdC/RibB"/>
    <property type="match status" value="1"/>
</dbReference>
<dbReference type="GO" id="GO:0006450">
    <property type="term" value="P:regulation of translational fidelity"/>
    <property type="evidence" value="ECO:0007669"/>
    <property type="project" value="TreeGrafter"/>
</dbReference>
<evidence type="ECO:0000313" key="14">
    <source>
        <dbReference type="Proteomes" id="UP000730161"/>
    </source>
</evidence>
<dbReference type="PANTHER" id="PTHR17490">
    <property type="entry name" value="SUA5"/>
    <property type="match status" value="1"/>
</dbReference>
<name>A0A8J7W4F7_9EURY</name>
<comment type="similarity">
    <text evidence="2">Belongs to the SUA5 family.</text>
</comment>
<dbReference type="OrthoDB" id="39992at2157"/>
<evidence type="ECO:0000256" key="4">
    <source>
        <dbReference type="ARBA" id="ARBA00022490"/>
    </source>
</evidence>
<dbReference type="InterPro" id="IPR006070">
    <property type="entry name" value="Sua5-like_dom"/>
</dbReference>
<dbReference type="GO" id="GO:0005524">
    <property type="term" value="F:ATP binding"/>
    <property type="evidence" value="ECO:0007669"/>
    <property type="project" value="UniProtKB-KW"/>
</dbReference>
<dbReference type="Gene3D" id="3.90.870.10">
    <property type="entry name" value="DHBP synthase"/>
    <property type="match status" value="1"/>
</dbReference>
<dbReference type="PANTHER" id="PTHR17490:SF16">
    <property type="entry name" value="THREONYLCARBAMOYL-AMP SYNTHASE"/>
    <property type="match status" value="1"/>
</dbReference>
<feature type="domain" description="YrdC-like" evidence="12">
    <location>
        <begin position="2"/>
        <end position="180"/>
    </location>
</feature>
<evidence type="ECO:0000256" key="11">
    <source>
        <dbReference type="ARBA" id="ARBA00048366"/>
    </source>
</evidence>
<organism evidence="13 14">
    <name type="scientific">Methanocalculus chunghsingensis</name>
    <dbReference type="NCBI Taxonomy" id="156457"/>
    <lineage>
        <taxon>Archaea</taxon>
        <taxon>Methanobacteriati</taxon>
        <taxon>Methanobacteriota</taxon>
        <taxon>Stenosarchaea group</taxon>
        <taxon>Methanomicrobia</taxon>
        <taxon>Methanomicrobiales</taxon>
        <taxon>Methanocalculaceae</taxon>
        <taxon>Methanocalculus</taxon>
    </lineage>
</organism>
<evidence type="ECO:0000256" key="3">
    <source>
        <dbReference type="ARBA" id="ARBA00012584"/>
    </source>
</evidence>
<protein>
    <recommendedName>
        <fullName evidence="10">L-threonylcarbamoyladenylate synthase</fullName>
        <ecNumber evidence="3">2.7.7.87</ecNumber>
    </recommendedName>
    <alternativeName>
        <fullName evidence="10">L-threonylcarbamoyladenylate synthase</fullName>
    </alternativeName>
</protein>